<dbReference type="CDD" id="cd01019">
    <property type="entry name" value="ZnuA"/>
    <property type="match status" value="1"/>
</dbReference>
<evidence type="ECO:0000256" key="13">
    <source>
        <dbReference type="SAM" id="MobiDB-lite"/>
    </source>
</evidence>
<reference evidence="15 16" key="1">
    <citation type="submission" date="2018-07" db="EMBL/GenBank/DDBJ databases">
        <title>Genomic Encyclopedia of Type Strains, Phase IV (KMG-IV): sequencing the most valuable type-strain genomes for metagenomic binning, comparative biology and taxonomic classification.</title>
        <authorList>
            <person name="Goeker M."/>
        </authorList>
    </citation>
    <scope>NUCLEOTIDE SEQUENCE [LARGE SCALE GENOMIC DNA]</scope>
    <source>
        <strain evidence="15 16">DSM 26407</strain>
    </source>
</reference>
<dbReference type="SUPFAM" id="SSF53807">
    <property type="entry name" value="Helical backbone' metal receptor"/>
    <property type="match status" value="1"/>
</dbReference>
<evidence type="ECO:0000256" key="14">
    <source>
        <dbReference type="SAM" id="SignalP"/>
    </source>
</evidence>
<accession>A0A369CMA6</accession>
<dbReference type="InterPro" id="IPR050492">
    <property type="entry name" value="Bact_metal-bind_prot9"/>
</dbReference>
<comment type="function">
    <text evidence="12">Part of the ATP-binding cassette (ABC) transport system ZnuABC involved in zinc import. Binds zinc with high affinity and specificity and delivers it to the membrane permease for translocation into the cytoplasm.</text>
</comment>
<evidence type="ECO:0000256" key="1">
    <source>
        <dbReference type="ARBA" id="ARBA00004418"/>
    </source>
</evidence>
<dbReference type="InterPro" id="IPR035520">
    <property type="entry name" value="ZnuA"/>
</dbReference>
<dbReference type="Pfam" id="PF01297">
    <property type="entry name" value="ZnuA"/>
    <property type="match status" value="1"/>
</dbReference>
<gene>
    <name evidence="15" type="ORF">DFQ59_101292</name>
</gene>
<feature type="chain" id="PRO_5016579200" description="High-affinity zinc uptake system protein ZnuA" evidence="14">
    <location>
        <begin position="24"/>
        <end position="327"/>
    </location>
</feature>
<keyword evidence="7" id="KW-0574">Periplasm</keyword>
<dbReference type="GO" id="GO:0006829">
    <property type="term" value="P:zinc ion transport"/>
    <property type="evidence" value="ECO:0007669"/>
    <property type="project" value="UniProtKB-KW"/>
</dbReference>
<sequence length="327" mass="34400">MRPAPSLRYLLLLAALLALPARAGPPSVVVSIKPIHSLVAGVMEGVGEPVLLVRGAASPHGYALRPSQARALSRAQLVVWVGPGLEAFLVHALETLGREARVLTLAETPGVRLLEARAGGTWERHRHEEEGEAHEPEPQGHDGVGGEHAARDHGDADPHLWLDPENGRAIVRAVSAALQAMDPGNGAAYAANAARLDARLVALGGRLEAELAPVRAEPYVVFHDAYHYFEARFGLNAVGSVTVNPETPPGARRLAAIRERIETLGARCVFAEPQFEPALVRTVVEGTAARVATLDPVGAALEPGAGLYFELLEGLGGAFAGCLAEAD</sequence>
<dbReference type="InterPro" id="IPR006127">
    <property type="entry name" value="ZnuA-like"/>
</dbReference>
<keyword evidence="11" id="KW-1015">Disulfide bond</keyword>
<evidence type="ECO:0000313" key="16">
    <source>
        <dbReference type="Proteomes" id="UP000252707"/>
    </source>
</evidence>
<evidence type="ECO:0000256" key="9">
    <source>
        <dbReference type="ARBA" id="ARBA00022906"/>
    </source>
</evidence>
<evidence type="ECO:0000256" key="10">
    <source>
        <dbReference type="ARBA" id="ARBA00023065"/>
    </source>
</evidence>
<proteinExistence type="inferred from homology"/>
<dbReference type="AlphaFoldDB" id="A0A369CMA6"/>
<feature type="signal peptide" evidence="14">
    <location>
        <begin position="1"/>
        <end position="23"/>
    </location>
</feature>
<keyword evidence="9" id="KW-0864">Zinc transport</keyword>
<evidence type="ECO:0000256" key="11">
    <source>
        <dbReference type="ARBA" id="ARBA00023157"/>
    </source>
</evidence>
<keyword evidence="10" id="KW-0406">Ion transport</keyword>
<evidence type="ECO:0000256" key="7">
    <source>
        <dbReference type="ARBA" id="ARBA00022764"/>
    </source>
</evidence>
<dbReference type="Gene3D" id="3.40.50.1980">
    <property type="entry name" value="Nitrogenase molybdenum iron protein domain"/>
    <property type="match status" value="2"/>
</dbReference>
<keyword evidence="6 14" id="KW-0732">Signal</keyword>
<dbReference type="GO" id="GO:0046872">
    <property type="term" value="F:metal ion binding"/>
    <property type="evidence" value="ECO:0007669"/>
    <property type="project" value="UniProtKB-KW"/>
</dbReference>
<feature type="compositionally biased region" description="Basic and acidic residues" evidence="13">
    <location>
        <begin position="122"/>
        <end position="162"/>
    </location>
</feature>
<evidence type="ECO:0000313" key="15">
    <source>
        <dbReference type="EMBL" id="RCX32994.1"/>
    </source>
</evidence>
<protein>
    <recommendedName>
        <fullName evidence="3">High-affinity zinc uptake system protein ZnuA</fullName>
    </recommendedName>
</protein>
<dbReference type="EMBL" id="QPJY01000001">
    <property type="protein sequence ID" value="RCX32994.1"/>
    <property type="molecule type" value="Genomic_DNA"/>
</dbReference>
<dbReference type="PANTHER" id="PTHR42953">
    <property type="entry name" value="HIGH-AFFINITY ZINC UPTAKE SYSTEM PROTEIN ZNUA-RELATED"/>
    <property type="match status" value="1"/>
</dbReference>
<feature type="region of interest" description="Disordered" evidence="13">
    <location>
        <begin position="119"/>
        <end position="162"/>
    </location>
</feature>
<dbReference type="PANTHER" id="PTHR42953:SF3">
    <property type="entry name" value="HIGH-AFFINITY ZINC UPTAKE SYSTEM PROTEIN ZNUA"/>
    <property type="match status" value="1"/>
</dbReference>
<comment type="similarity">
    <text evidence="2">Belongs to the bacterial solute-binding protein 9 family.</text>
</comment>
<evidence type="ECO:0000256" key="3">
    <source>
        <dbReference type="ARBA" id="ARBA00015915"/>
    </source>
</evidence>
<dbReference type="Proteomes" id="UP000252707">
    <property type="component" value="Unassembled WGS sequence"/>
</dbReference>
<evidence type="ECO:0000256" key="5">
    <source>
        <dbReference type="ARBA" id="ARBA00022723"/>
    </source>
</evidence>
<comment type="caution">
    <text evidence="15">The sequence shown here is derived from an EMBL/GenBank/DDBJ whole genome shotgun (WGS) entry which is preliminary data.</text>
</comment>
<organism evidence="15 16">
    <name type="scientific">Thioalbus denitrificans</name>
    <dbReference type="NCBI Taxonomy" id="547122"/>
    <lineage>
        <taxon>Bacteria</taxon>
        <taxon>Pseudomonadati</taxon>
        <taxon>Pseudomonadota</taxon>
        <taxon>Gammaproteobacteria</taxon>
        <taxon>Chromatiales</taxon>
        <taxon>Ectothiorhodospiraceae</taxon>
        <taxon>Thioalbus</taxon>
    </lineage>
</organism>
<evidence type="ECO:0000256" key="8">
    <source>
        <dbReference type="ARBA" id="ARBA00022833"/>
    </source>
</evidence>
<keyword evidence="16" id="KW-1185">Reference proteome</keyword>
<evidence type="ECO:0000256" key="4">
    <source>
        <dbReference type="ARBA" id="ARBA00022448"/>
    </source>
</evidence>
<comment type="subcellular location">
    <subcellularLocation>
        <location evidence="1">Periplasm</location>
    </subcellularLocation>
</comment>
<name>A0A369CMA6_9GAMM</name>
<dbReference type="GO" id="GO:0042597">
    <property type="term" value="C:periplasmic space"/>
    <property type="evidence" value="ECO:0007669"/>
    <property type="project" value="UniProtKB-SubCell"/>
</dbReference>
<evidence type="ECO:0000256" key="6">
    <source>
        <dbReference type="ARBA" id="ARBA00022729"/>
    </source>
</evidence>
<keyword evidence="4" id="KW-0813">Transport</keyword>
<keyword evidence="8" id="KW-0862">Zinc</keyword>
<keyword evidence="5" id="KW-0479">Metal-binding</keyword>
<dbReference type="RefSeq" id="WP_114277884.1">
    <property type="nucleotide sequence ID" value="NZ_QPJY01000001.1"/>
</dbReference>
<evidence type="ECO:0000256" key="2">
    <source>
        <dbReference type="ARBA" id="ARBA00011028"/>
    </source>
</evidence>
<dbReference type="OrthoDB" id="9793396at2"/>
<evidence type="ECO:0000256" key="12">
    <source>
        <dbReference type="ARBA" id="ARBA00045516"/>
    </source>
</evidence>